<dbReference type="InterPro" id="IPR026755">
    <property type="entry name" value="Fam221a/b"/>
</dbReference>
<dbReference type="Pfam" id="PF07686">
    <property type="entry name" value="V-set"/>
    <property type="match status" value="1"/>
</dbReference>
<sequence>MEGQEPGLGGKDPRGASPPPEEEPHRVPSLLAEDPAGAAAAKEAPPPALGMEVEEEDEEGEGEMVEVNHQHTQTKRKATAKQGAAGYTVRAVVPAEKAELVSVAKAMHRERFGRTVQELFNLEREAALKAIKTGLYVGWRCPEYLWDCFRVGDRSKCFCGHLLQEHQVYAETRVLVPCAMPNCKCQGFAFIPARPEDVGEFWLKRIIGFNAAAWRATCRCKHSHEQHMPRASRACQARGCCCTGFESSFLCAACDRRWEEHETFFESTEARRQGGRPYGAVPAGRVQEPEWGMQMPTAMTGLKGSDVVLPCNFTHPNKNYMGIIRVIWESHVFQCWVANNSDTNGNCSKEPGPNSRYSLAGDPRQHDLSLRVARLNFEDKGLYSCRVELVNKSGQCWTHPTNLNLTVEASPSILNLSLLEGPGPARAFCMAEGNPLPNITWWGPGNTSESPSPRETQVNFQSAAEITLRRNGTYTCRAKNTRGCAELSLTVGPSKNTRFLLLAALLPTALLLLALLVLALVLCQRRKGRCQGSQRDRVAHASPASNMPHADTCTYAELSTTRVTGTRTPPKSQVWLPPTPKEEVTYADLALEGLQPGAGRRQAVLPAVPSESRDLPGHTVGLGVPTGPCQPIAACSSSWLSTQPGPGHWDPGWAAGALHTPPLPNSTDKTSPSCPAPCPGELPGLCEVAPAASFPTGTR</sequence>
<dbReference type="PANTHER" id="PTHR31214">
    <property type="entry name" value="PROTEIN FAM221A-RELATED"/>
    <property type="match status" value="1"/>
</dbReference>
<feature type="region of interest" description="Disordered" evidence="2">
    <location>
        <begin position="1"/>
        <end position="83"/>
    </location>
</feature>
<keyword evidence="3" id="KW-0812">Transmembrane</keyword>
<dbReference type="Proteomes" id="UP000189705">
    <property type="component" value="Unplaced"/>
</dbReference>
<dbReference type="KEGG" id="asn:102370595"/>
<dbReference type="InterPro" id="IPR036179">
    <property type="entry name" value="Ig-like_dom_sf"/>
</dbReference>
<evidence type="ECO:0000259" key="4">
    <source>
        <dbReference type="PROSITE" id="PS50835"/>
    </source>
</evidence>
<dbReference type="CTD" id="392307"/>
<dbReference type="SUPFAM" id="SSF48726">
    <property type="entry name" value="Immunoglobulin"/>
    <property type="match status" value="1"/>
</dbReference>
<accession>A0A3Q0FPR3</accession>
<dbReference type="GeneID" id="102370595"/>
<dbReference type="Gene3D" id="2.60.40.10">
    <property type="entry name" value="Immunoglobulins"/>
    <property type="match status" value="2"/>
</dbReference>
<evidence type="ECO:0000256" key="1">
    <source>
        <dbReference type="ARBA" id="ARBA00011026"/>
    </source>
</evidence>
<evidence type="ECO:0000256" key="3">
    <source>
        <dbReference type="SAM" id="Phobius"/>
    </source>
</evidence>
<feature type="domain" description="Ig-like" evidence="4">
    <location>
        <begin position="411"/>
        <end position="492"/>
    </location>
</feature>
<dbReference type="PROSITE" id="PS50835">
    <property type="entry name" value="IG_LIKE"/>
    <property type="match status" value="2"/>
</dbReference>
<evidence type="ECO:0000313" key="5">
    <source>
        <dbReference type="Proteomes" id="UP000189705"/>
    </source>
</evidence>
<keyword evidence="3" id="KW-1133">Transmembrane helix</keyword>
<comment type="similarity">
    <text evidence="1">Belongs to the FAM221 family.</text>
</comment>
<dbReference type="PANTHER" id="PTHR31214:SF3">
    <property type="entry name" value="PROTEIN FAM221B"/>
    <property type="match status" value="1"/>
</dbReference>
<feature type="compositionally biased region" description="Acidic residues" evidence="2">
    <location>
        <begin position="52"/>
        <end position="64"/>
    </location>
</feature>
<dbReference type="InterPro" id="IPR013783">
    <property type="entry name" value="Ig-like_fold"/>
</dbReference>
<dbReference type="InParanoid" id="A0A3Q0FPR3"/>
<organism evidence="5 6">
    <name type="scientific">Alligator sinensis</name>
    <name type="common">Chinese alligator</name>
    <dbReference type="NCBI Taxonomy" id="38654"/>
    <lineage>
        <taxon>Eukaryota</taxon>
        <taxon>Metazoa</taxon>
        <taxon>Chordata</taxon>
        <taxon>Craniata</taxon>
        <taxon>Vertebrata</taxon>
        <taxon>Euteleostomi</taxon>
        <taxon>Archelosauria</taxon>
        <taxon>Archosauria</taxon>
        <taxon>Crocodylia</taxon>
        <taxon>Alligatoridae</taxon>
        <taxon>Alligatorinae</taxon>
        <taxon>Alligator</taxon>
    </lineage>
</organism>
<dbReference type="SMART" id="SM00409">
    <property type="entry name" value="IG"/>
    <property type="match status" value="2"/>
</dbReference>
<feature type="transmembrane region" description="Helical" evidence="3">
    <location>
        <begin position="499"/>
        <end position="523"/>
    </location>
</feature>
<dbReference type="InterPro" id="IPR007110">
    <property type="entry name" value="Ig-like_dom"/>
</dbReference>
<protein>
    <submittedName>
        <fullName evidence="6">Protein FAM221B</fullName>
    </submittedName>
</protein>
<dbReference type="SMART" id="SM00406">
    <property type="entry name" value="IGv"/>
    <property type="match status" value="1"/>
</dbReference>
<feature type="compositionally biased region" description="Low complexity" evidence="2">
    <location>
        <begin position="32"/>
        <end position="43"/>
    </location>
</feature>
<dbReference type="Pfam" id="PF14753">
    <property type="entry name" value="FAM221"/>
    <property type="match status" value="1"/>
</dbReference>
<keyword evidence="5" id="KW-1185">Reference proteome</keyword>
<gene>
    <name evidence="6" type="primary">FAM221B</name>
</gene>
<dbReference type="AlphaFoldDB" id="A0A3Q0FPR3"/>
<feature type="region of interest" description="Disordered" evidence="2">
    <location>
        <begin position="651"/>
        <end position="676"/>
    </location>
</feature>
<evidence type="ECO:0000313" key="6">
    <source>
        <dbReference type="RefSeq" id="XP_025049267.1"/>
    </source>
</evidence>
<reference evidence="6" key="1">
    <citation type="submission" date="2025-08" db="UniProtKB">
        <authorList>
            <consortium name="RefSeq"/>
        </authorList>
    </citation>
    <scope>IDENTIFICATION</scope>
</reference>
<name>A0A3Q0FPR3_ALLSI</name>
<feature type="compositionally biased region" description="Gly residues" evidence="2">
    <location>
        <begin position="1"/>
        <end position="10"/>
    </location>
</feature>
<evidence type="ECO:0000256" key="2">
    <source>
        <dbReference type="SAM" id="MobiDB-lite"/>
    </source>
</evidence>
<feature type="region of interest" description="Disordered" evidence="2">
    <location>
        <begin position="532"/>
        <end position="552"/>
    </location>
</feature>
<dbReference type="InterPro" id="IPR003599">
    <property type="entry name" value="Ig_sub"/>
</dbReference>
<dbReference type="InterPro" id="IPR013106">
    <property type="entry name" value="Ig_V-set"/>
</dbReference>
<dbReference type="RefSeq" id="XP_025049267.1">
    <property type="nucleotide sequence ID" value="XM_025193482.1"/>
</dbReference>
<keyword evidence="3" id="KW-0472">Membrane</keyword>
<proteinExistence type="inferred from homology"/>
<feature type="domain" description="Ig-like" evidence="4">
    <location>
        <begin position="289"/>
        <end position="388"/>
    </location>
</feature>